<organism evidence="2 3">
    <name type="scientific">Cognatiyoonia koreensis</name>
    <dbReference type="NCBI Taxonomy" id="364200"/>
    <lineage>
        <taxon>Bacteria</taxon>
        <taxon>Pseudomonadati</taxon>
        <taxon>Pseudomonadota</taxon>
        <taxon>Alphaproteobacteria</taxon>
        <taxon>Rhodobacterales</taxon>
        <taxon>Paracoccaceae</taxon>
        <taxon>Cognatiyoonia</taxon>
    </lineage>
</organism>
<name>A0A1I0RWS2_9RHOB</name>
<accession>A0A1I0RWS2</accession>
<gene>
    <name evidence="2" type="ORF">SAMN04488515_3422</name>
</gene>
<reference evidence="2 3" key="1">
    <citation type="submission" date="2016-10" db="EMBL/GenBank/DDBJ databases">
        <authorList>
            <person name="de Groot N.N."/>
        </authorList>
    </citation>
    <scope>NUCLEOTIDE SEQUENCE [LARGE SCALE GENOMIC DNA]</scope>
    <source>
        <strain evidence="2 3">DSM 17925</strain>
    </source>
</reference>
<evidence type="ECO:0000256" key="1">
    <source>
        <dbReference type="SAM" id="Phobius"/>
    </source>
</evidence>
<feature type="transmembrane region" description="Helical" evidence="1">
    <location>
        <begin position="7"/>
        <end position="30"/>
    </location>
</feature>
<dbReference type="Proteomes" id="UP000199167">
    <property type="component" value="Unassembled WGS sequence"/>
</dbReference>
<proteinExistence type="predicted"/>
<dbReference type="RefSeq" id="WP_131801636.1">
    <property type="nucleotide sequence ID" value="NZ_FOIZ01000002.1"/>
</dbReference>
<sequence>MTRMNPIWIAILYCAVSFVILFTTLGVHKYFIFSGIYIWAAIVVPTFLIPGLIIYWRIRFNQLHWLYGVVGCLMVVGISFLHMLFVVTASATV</sequence>
<protein>
    <submittedName>
        <fullName evidence="2">Uncharacterized protein</fullName>
    </submittedName>
</protein>
<keyword evidence="1" id="KW-1133">Transmembrane helix</keyword>
<keyword evidence="1" id="KW-0812">Transmembrane</keyword>
<keyword evidence="3" id="KW-1185">Reference proteome</keyword>
<keyword evidence="1" id="KW-0472">Membrane</keyword>
<feature type="transmembrane region" description="Helical" evidence="1">
    <location>
        <begin position="65"/>
        <end position="87"/>
    </location>
</feature>
<evidence type="ECO:0000313" key="3">
    <source>
        <dbReference type="Proteomes" id="UP000199167"/>
    </source>
</evidence>
<evidence type="ECO:0000313" key="2">
    <source>
        <dbReference type="EMBL" id="SEW45993.1"/>
    </source>
</evidence>
<dbReference type="AlphaFoldDB" id="A0A1I0RWS2"/>
<feature type="transmembrane region" description="Helical" evidence="1">
    <location>
        <begin position="36"/>
        <end position="58"/>
    </location>
</feature>
<dbReference type="EMBL" id="FOIZ01000002">
    <property type="protein sequence ID" value="SEW45993.1"/>
    <property type="molecule type" value="Genomic_DNA"/>
</dbReference>